<sequence>MAKIEPNRNSADAPLEDYNGVSPRVNGLLLHQYIGLFVILPCQVVQDLGDSLSVMAPDNILVTVSLQAIDRHSVTPFTPFLEVLGKVCKDKTTVQLLATRIHGIAASFDLSMVNRVIECIHGPFTLRDHGPTKDVIFNVNEQRYARDLKDCEEAALEDELV</sequence>
<accession>A0A9P5TW47</accession>
<protein>
    <submittedName>
        <fullName evidence="4">Uncharacterized protein</fullName>
    </submittedName>
</protein>
<dbReference type="AlphaFoldDB" id="A0A9P5TW47"/>
<evidence type="ECO:0000313" key="5">
    <source>
        <dbReference type="Proteomes" id="UP000772434"/>
    </source>
</evidence>
<keyword evidence="3" id="KW-0539">Nucleus</keyword>
<organism evidence="4 5">
    <name type="scientific">Rhodocollybia butyracea</name>
    <dbReference type="NCBI Taxonomy" id="206335"/>
    <lineage>
        <taxon>Eukaryota</taxon>
        <taxon>Fungi</taxon>
        <taxon>Dikarya</taxon>
        <taxon>Basidiomycota</taxon>
        <taxon>Agaricomycotina</taxon>
        <taxon>Agaricomycetes</taxon>
        <taxon>Agaricomycetidae</taxon>
        <taxon>Agaricales</taxon>
        <taxon>Marasmiineae</taxon>
        <taxon>Omphalotaceae</taxon>
        <taxon>Rhodocollybia</taxon>
    </lineage>
</organism>
<dbReference type="GO" id="GO:0006310">
    <property type="term" value="P:DNA recombination"/>
    <property type="evidence" value="ECO:0007669"/>
    <property type="project" value="InterPro"/>
</dbReference>
<dbReference type="Gene3D" id="2.40.50.140">
    <property type="entry name" value="Nucleic acid-binding proteins"/>
    <property type="match status" value="1"/>
</dbReference>
<comment type="similarity">
    <text evidence="2">Belongs to the replication factor A protein 3 family.</text>
</comment>
<dbReference type="OrthoDB" id="188186at2759"/>
<comment type="caution">
    <text evidence="4">The sequence shown here is derived from an EMBL/GenBank/DDBJ whole genome shotgun (WGS) entry which is preliminary data.</text>
</comment>
<dbReference type="GO" id="GO:0006260">
    <property type="term" value="P:DNA replication"/>
    <property type="evidence" value="ECO:0007669"/>
    <property type="project" value="InterPro"/>
</dbReference>
<gene>
    <name evidence="4" type="ORF">BDP27DRAFT_1436485</name>
</gene>
<reference evidence="4" key="1">
    <citation type="submission" date="2020-11" db="EMBL/GenBank/DDBJ databases">
        <authorList>
            <consortium name="DOE Joint Genome Institute"/>
            <person name="Ahrendt S."/>
            <person name="Riley R."/>
            <person name="Andreopoulos W."/>
            <person name="Labutti K."/>
            <person name="Pangilinan J."/>
            <person name="Ruiz-Duenas F.J."/>
            <person name="Barrasa J.M."/>
            <person name="Sanchez-Garcia M."/>
            <person name="Camarero S."/>
            <person name="Miyauchi S."/>
            <person name="Serrano A."/>
            <person name="Linde D."/>
            <person name="Babiker R."/>
            <person name="Drula E."/>
            <person name="Ayuso-Fernandez I."/>
            <person name="Pacheco R."/>
            <person name="Padilla G."/>
            <person name="Ferreira P."/>
            <person name="Barriuso J."/>
            <person name="Kellner H."/>
            <person name="Castanera R."/>
            <person name="Alfaro M."/>
            <person name="Ramirez L."/>
            <person name="Pisabarro A.G."/>
            <person name="Kuo A."/>
            <person name="Tritt A."/>
            <person name="Lipzen A."/>
            <person name="He G."/>
            <person name="Yan M."/>
            <person name="Ng V."/>
            <person name="Cullen D."/>
            <person name="Martin F."/>
            <person name="Rosso M.-N."/>
            <person name="Henrissat B."/>
            <person name="Hibbett D."/>
            <person name="Martinez A.T."/>
            <person name="Grigoriev I.V."/>
        </authorList>
    </citation>
    <scope>NUCLEOTIDE SEQUENCE</scope>
    <source>
        <strain evidence="4">AH 40177</strain>
    </source>
</reference>
<dbReference type="Pfam" id="PF08661">
    <property type="entry name" value="Rep_fac-A_3"/>
    <property type="match status" value="1"/>
</dbReference>
<dbReference type="InterPro" id="IPR012340">
    <property type="entry name" value="NA-bd_OB-fold"/>
</dbReference>
<proteinExistence type="inferred from homology"/>
<evidence type="ECO:0000256" key="3">
    <source>
        <dbReference type="ARBA" id="ARBA00023242"/>
    </source>
</evidence>
<evidence type="ECO:0000256" key="1">
    <source>
        <dbReference type="ARBA" id="ARBA00004123"/>
    </source>
</evidence>
<dbReference type="Proteomes" id="UP000772434">
    <property type="component" value="Unassembled WGS sequence"/>
</dbReference>
<dbReference type="GO" id="GO:0003677">
    <property type="term" value="F:DNA binding"/>
    <property type="evidence" value="ECO:0007669"/>
    <property type="project" value="InterPro"/>
</dbReference>
<evidence type="ECO:0000313" key="4">
    <source>
        <dbReference type="EMBL" id="KAF9029757.1"/>
    </source>
</evidence>
<dbReference type="GO" id="GO:0031981">
    <property type="term" value="C:nuclear lumen"/>
    <property type="evidence" value="ECO:0007669"/>
    <property type="project" value="UniProtKB-ARBA"/>
</dbReference>
<keyword evidence="5" id="KW-1185">Reference proteome</keyword>
<evidence type="ECO:0000256" key="2">
    <source>
        <dbReference type="ARBA" id="ARBA00009761"/>
    </source>
</evidence>
<name>A0A9P5TW47_9AGAR</name>
<comment type="subcellular location">
    <subcellularLocation>
        <location evidence="1">Nucleus</location>
    </subcellularLocation>
</comment>
<dbReference type="InterPro" id="IPR013970">
    <property type="entry name" value="Rfa2"/>
</dbReference>
<dbReference type="GO" id="GO:0006281">
    <property type="term" value="P:DNA repair"/>
    <property type="evidence" value="ECO:0007669"/>
    <property type="project" value="InterPro"/>
</dbReference>
<dbReference type="EMBL" id="JADNRY010000690">
    <property type="protein sequence ID" value="KAF9029757.1"/>
    <property type="molecule type" value="Genomic_DNA"/>
</dbReference>
<dbReference type="SUPFAM" id="SSF50249">
    <property type="entry name" value="Nucleic acid-binding proteins"/>
    <property type="match status" value="1"/>
</dbReference>